<dbReference type="KEGG" id="lfc:LFE_1926"/>
<name>I0IQQ5_LEPFC</name>
<sequence>MTHNHLYRPDINLGYDERGCTGMTEGMSDDPFDFSRFESGKIDPLVKILCIDWVVWLCGGKHHGLMRAISTWIAFNISMAS</sequence>
<reference evidence="1 2" key="1">
    <citation type="journal article" date="2012" name="J. Bacteriol.">
        <title>Complete Genome Sequence of Leptospirillum ferrooxidans Strain C2-3, Isolated from a Fresh Volcanic Ash Deposit on the Island of Miyake, Japan.</title>
        <authorList>
            <person name="Fujimura R."/>
            <person name="Sato Y."/>
            <person name="Nishizawa T."/>
            <person name="Oshima K."/>
            <person name="Kim S.-W."/>
            <person name="Hattori M."/>
            <person name="Kamijo T."/>
            <person name="Ohta H."/>
        </authorList>
    </citation>
    <scope>NUCLEOTIDE SEQUENCE [LARGE SCALE GENOMIC DNA]</scope>
    <source>
        <strain evidence="1 2">C2-3</strain>
    </source>
</reference>
<keyword evidence="2" id="KW-1185">Reference proteome</keyword>
<proteinExistence type="predicted"/>
<dbReference type="Proteomes" id="UP000007382">
    <property type="component" value="Chromosome"/>
</dbReference>
<evidence type="ECO:0000313" key="2">
    <source>
        <dbReference type="Proteomes" id="UP000007382"/>
    </source>
</evidence>
<protein>
    <submittedName>
        <fullName evidence="1">Uncharacterized protein</fullName>
    </submittedName>
</protein>
<dbReference type="STRING" id="1162668.LFE_1926"/>
<evidence type="ECO:0000313" key="1">
    <source>
        <dbReference type="EMBL" id="BAM07604.1"/>
    </source>
</evidence>
<dbReference type="PATRIC" id="fig|1162668.3.peg.2289"/>
<dbReference type="HOGENOM" id="CLU_2569628_0_0_0"/>
<organism evidence="1 2">
    <name type="scientific">Leptospirillum ferrooxidans (strain C2-3)</name>
    <dbReference type="NCBI Taxonomy" id="1162668"/>
    <lineage>
        <taxon>Bacteria</taxon>
        <taxon>Pseudomonadati</taxon>
        <taxon>Nitrospirota</taxon>
        <taxon>Nitrospiria</taxon>
        <taxon>Nitrospirales</taxon>
        <taxon>Nitrospiraceae</taxon>
        <taxon>Leptospirillum</taxon>
    </lineage>
</organism>
<dbReference type="EMBL" id="AP012342">
    <property type="protein sequence ID" value="BAM07604.1"/>
    <property type="molecule type" value="Genomic_DNA"/>
</dbReference>
<gene>
    <name evidence="1" type="ordered locus">LFE_1926</name>
</gene>
<accession>I0IQQ5</accession>
<reference evidence="2" key="2">
    <citation type="submission" date="2012-03" db="EMBL/GenBank/DDBJ databases">
        <title>The complete genome sequence of the pioneer microbe on fresh volcanic deposit, Leptospirillum ferrooxidans strain C2-3.</title>
        <authorList>
            <person name="Fujimura R."/>
            <person name="Sato Y."/>
            <person name="Nishizawa T."/>
            <person name="Nanba K."/>
            <person name="Oshima K."/>
            <person name="Hattori M."/>
            <person name="Kamijo T."/>
            <person name="Ohta H."/>
        </authorList>
    </citation>
    <scope>NUCLEOTIDE SEQUENCE [LARGE SCALE GENOMIC DNA]</scope>
    <source>
        <strain evidence="2">C2-3</strain>
    </source>
</reference>
<dbReference type="AlphaFoldDB" id="I0IQQ5"/>